<dbReference type="PANTHER" id="PTHR32120:SF10">
    <property type="entry name" value="SMALL RIBOSOMAL SUBUNIT BIOGENESIS GTPASE RSGA"/>
    <property type="match status" value="1"/>
</dbReference>
<evidence type="ECO:0000256" key="10">
    <source>
        <dbReference type="HAMAP-Rule" id="MF_01820"/>
    </source>
</evidence>
<dbReference type="InterPro" id="IPR030378">
    <property type="entry name" value="G_CP_dom"/>
</dbReference>
<sequence>MIDIDFDKLRRIGLAQGITSRLGELASPVPGTRLARVTETQRDVFTLHDGTHELRARALARVSEVLQADGDALTIGDWVLAAPGEHGQWWIHERIAPVTQIARRANDGRRQTLASNVDTALLVMGMDNDFNLRRMERYIAIVKAADVAPVVVLTKADIGAREHYREMCDRLPATIPVLAVNGTSPSARKELAPWLAPGCTLVLLGASGAGKSTLTNTLLASDVQDTGEVRRGDGRGQHTTTARSLHLCETGACIIDTPGLRTWRPDADAQSLAATYDDVQSFAPLCRFRDCRHEGEPGCAVREHVAQDRLVNFQKLVRDAERVNLTALDRIQVRKKWKKLHKAGAARTRDKRG</sequence>
<dbReference type="GO" id="GO:0005525">
    <property type="term" value="F:GTP binding"/>
    <property type="evidence" value="ECO:0007669"/>
    <property type="project" value="UniProtKB-UniRule"/>
</dbReference>
<dbReference type="Pfam" id="PF03193">
    <property type="entry name" value="RsgA_GTPase"/>
    <property type="match status" value="1"/>
</dbReference>
<feature type="binding site" evidence="10">
    <location>
        <position position="299"/>
    </location>
    <ligand>
        <name>Zn(2+)</name>
        <dbReference type="ChEBI" id="CHEBI:29105"/>
    </ligand>
</feature>
<evidence type="ECO:0000256" key="6">
    <source>
        <dbReference type="ARBA" id="ARBA00022801"/>
    </source>
</evidence>
<comment type="subcellular location">
    <subcellularLocation>
        <location evidence="10">Cytoplasm</location>
    </subcellularLocation>
</comment>
<evidence type="ECO:0000256" key="2">
    <source>
        <dbReference type="ARBA" id="ARBA00022517"/>
    </source>
</evidence>
<feature type="domain" description="CP-type G" evidence="12">
    <location>
        <begin position="105"/>
        <end position="263"/>
    </location>
</feature>
<protein>
    <recommendedName>
        <fullName evidence="10">Small ribosomal subunit biogenesis GTPase RsgA</fullName>
        <ecNumber evidence="10">3.6.1.-</ecNumber>
    </recommendedName>
</protein>
<evidence type="ECO:0000256" key="8">
    <source>
        <dbReference type="ARBA" id="ARBA00022884"/>
    </source>
</evidence>
<evidence type="ECO:0000256" key="4">
    <source>
        <dbReference type="ARBA" id="ARBA00022730"/>
    </source>
</evidence>
<proteinExistence type="inferred from homology"/>
<dbReference type="Proteomes" id="UP000596827">
    <property type="component" value="Unassembled WGS sequence"/>
</dbReference>
<dbReference type="NCBIfam" id="TIGR00157">
    <property type="entry name" value="ribosome small subunit-dependent GTPase A"/>
    <property type="match status" value="1"/>
</dbReference>
<feature type="domain" description="EngC GTPase" evidence="11">
    <location>
        <begin position="115"/>
        <end position="261"/>
    </location>
</feature>
<dbReference type="GO" id="GO:0046872">
    <property type="term" value="F:metal ion binding"/>
    <property type="evidence" value="ECO:0007669"/>
    <property type="project" value="UniProtKB-KW"/>
</dbReference>
<dbReference type="GO" id="GO:0019843">
    <property type="term" value="F:rRNA binding"/>
    <property type="evidence" value="ECO:0007669"/>
    <property type="project" value="UniProtKB-KW"/>
</dbReference>
<name>A0A923MEB2_9BURK</name>
<dbReference type="GO" id="GO:0005737">
    <property type="term" value="C:cytoplasm"/>
    <property type="evidence" value="ECO:0007669"/>
    <property type="project" value="UniProtKB-SubCell"/>
</dbReference>
<comment type="caution">
    <text evidence="13">The sequence shown here is derived from an EMBL/GenBank/DDBJ whole genome shotgun (WGS) entry which is preliminary data.</text>
</comment>
<keyword evidence="6 10" id="KW-0378">Hydrolase</keyword>
<dbReference type="SUPFAM" id="SSF52540">
    <property type="entry name" value="P-loop containing nucleoside triphosphate hydrolases"/>
    <property type="match status" value="1"/>
</dbReference>
<dbReference type="EC" id="3.6.1.-" evidence="10"/>
<dbReference type="EMBL" id="JACORU010000014">
    <property type="protein sequence ID" value="MBC5767996.1"/>
    <property type="molecule type" value="Genomic_DNA"/>
</dbReference>
<keyword evidence="14" id="KW-1185">Reference proteome</keyword>
<evidence type="ECO:0000259" key="12">
    <source>
        <dbReference type="PROSITE" id="PS51721"/>
    </source>
</evidence>
<feature type="binding site" evidence="10">
    <location>
        <position position="291"/>
    </location>
    <ligand>
        <name>Zn(2+)</name>
        <dbReference type="ChEBI" id="CHEBI:29105"/>
    </ligand>
</feature>
<dbReference type="GO" id="GO:0042274">
    <property type="term" value="P:ribosomal small subunit biogenesis"/>
    <property type="evidence" value="ECO:0007669"/>
    <property type="project" value="UniProtKB-UniRule"/>
</dbReference>
<dbReference type="Gene3D" id="3.40.50.300">
    <property type="entry name" value="P-loop containing nucleotide triphosphate hydrolases"/>
    <property type="match status" value="1"/>
</dbReference>
<evidence type="ECO:0000256" key="1">
    <source>
        <dbReference type="ARBA" id="ARBA00022490"/>
    </source>
</evidence>
<dbReference type="InterPro" id="IPR010914">
    <property type="entry name" value="RsgA_GTPase_dom"/>
</dbReference>
<feature type="binding site" evidence="10">
    <location>
        <position position="286"/>
    </location>
    <ligand>
        <name>Zn(2+)</name>
        <dbReference type="ChEBI" id="CHEBI:29105"/>
    </ligand>
</feature>
<evidence type="ECO:0000313" key="14">
    <source>
        <dbReference type="Proteomes" id="UP000596827"/>
    </source>
</evidence>
<dbReference type="GO" id="GO:0003924">
    <property type="term" value="F:GTPase activity"/>
    <property type="evidence" value="ECO:0007669"/>
    <property type="project" value="UniProtKB-UniRule"/>
</dbReference>
<evidence type="ECO:0000256" key="3">
    <source>
        <dbReference type="ARBA" id="ARBA00022723"/>
    </source>
</evidence>
<feature type="binding site" evidence="10">
    <location>
        <position position="293"/>
    </location>
    <ligand>
        <name>Zn(2+)</name>
        <dbReference type="ChEBI" id="CHEBI:29105"/>
    </ligand>
</feature>
<accession>A0A923MEB2</accession>
<keyword evidence="9 10" id="KW-0342">GTP-binding</keyword>
<keyword evidence="1 10" id="KW-0963">Cytoplasm</keyword>
<keyword evidence="5 10" id="KW-0547">Nucleotide-binding</keyword>
<evidence type="ECO:0000259" key="11">
    <source>
        <dbReference type="PROSITE" id="PS50936"/>
    </source>
</evidence>
<keyword evidence="2 10" id="KW-0690">Ribosome biogenesis</keyword>
<comment type="similarity">
    <text evidence="10">Belongs to the TRAFAC class YlqF/YawG GTPase family. RsgA subfamily.</text>
</comment>
<reference evidence="13" key="1">
    <citation type="submission" date="2020-08" db="EMBL/GenBank/DDBJ databases">
        <title>Ramlibacter sp. GTP1 16S ribosomal RNA gene genome sequencing and assembly.</title>
        <authorList>
            <person name="Kang M."/>
        </authorList>
    </citation>
    <scope>NUCLEOTIDE SEQUENCE</scope>
    <source>
        <strain evidence="13">GTP1</strain>
    </source>
</reference>
<dbReference type="AlphaFoldDB" id="A0A923MEB2"/>
<evidence type="ECO:0000313" key="13">
    <source>
        <dbReference type="EMBL" id="MBC5767996.1"/>
    </source>
</evidence>
<dbReference type="PANTHER" id="PTHR32120">
    <property type="entry name" value="SMALL RIBOSOMAL SUBUNIT BIOGENESIS GTPASE RSGA"/>
    <property type="match status" value="1"/>
</dbReference>
<keyword evidence="7 10" id="KW-0862">Zinc</keyword>
<feature type="binding site" evidence="10">
    <location>
        <begin position="205"/>
        <end position="213"/>
    </location>
    <ligand>
        <name>GTP</name>
        <dbReference type="ChEBI" id="CHEBI:37565"/>
    </ligand>
</feature>
<dbReference type="Gene3D" id="1.10.40.50">
    <property type="entry name" value="Probable gtpase engc, domain 3"/>
    <property type="match status" value="1"/>
</dbReference>
<dbReference type="RefSeq" id="WP_187084487.1">
    <property type="nucleotide sequence ID" value="NZ_JACORU010000014.1"/>
</dbReference>
<dbReference type="CDD" id="cd01854">
    <property type="entry name" value="YjeQ_EngC"/>
    <property type="match status" value="1"/>
</dbReference>
<comment type="function">
    <text evidence="10">One of several proteins that assist in the late maturation steps of the functional core of the 30S ribosomal subunit. Helps release RbfA from mature subunits. May play a role in the assembly of ribosomal proteins into the subunit. Circularly permuted GTPase that catalyzes slow GTP hydrolysis, GTPase activity is stimulated by the 30S ribosomal subunit.</text>
</comment>
<dbReference type="PROSITE" id="PS51721">
    <property type="entry name" value="G_CP"/>
    <property type="match status" value="1"/>
</dbReference>
<dbReference type="InterPro" id="IPR004881">
    <property type="entry name" value="Ribosome_biogen_GTPase_RsgA"/>
</dbReference>
<keyword evidence="4 10" id="KW-0699">rRNA-binding</keyword>
<evidence type="ECO:0000256" key="5">
    <source>
        <dbReference type="ARBA" id="ARBA00022741"/>
    </source>
</evidence>
<comment type="subunit">
    <text evidence="10">Monomer. Associates with 30S ribosomal subunit, binds 16S rRNA.</text>
</comment>
<comment type="cofactor">
    <cofactor evidence="10">
        <name>Zn(2+)</name>
        <dbReference type="ChEBI" id="CHEBI:29105"/>
    </cofactor>
    <text evidence="10">Binds 1 zinc ion per subunit.</text>
</comment>
<dbReference type="PROSITE" id="PS50936">
    <property type="entry name" value="ENGC_GTPASE"/>
    <property type="match status" value="1"/>
</dbReference>
<organism evidence="13 14">
    <name type="scientific">Ramlibacter albus</name>
    <dbReference type="NCBI Taxonomy" id="2079448"/>
    <lineage>
        <taxon>Bacteria</taxon>
        <taxon>Pseudomonadati</taxon>
        <taxon>Pseudomonadota</taxon>
        <taxon>Betaproteobacteria</taxon>
        <taxon>Burkholderiales</taxon>
        <taxon>Comamonadaceae</taxon>
        <taxon>Ramlibacter</taxon>
    </lineage>
</organism>
<dbReference type="HAMAP" id="MF_01820">
    <property type="entry name" value="GTPase_RsgA"/>
    <property type="match status" value="1"/>
</dbReference>
<gene>
    <name evidence="10 13" type="primary">rsgA</name>
    <name evidence="13" type="ORF">H8R02_26265</name>
</gene>
<evidence type="ECO:0000256" key="7">
    <source>
        <dbReference type="ARBA" id="ARBA00022833"/>
    </source>
</evidence>
<keyword evidence="3 10" id="KW-0479">Metal-binding</keyword>
<feature type="binding site" evidence="10">
    <location>
        <begin position="154"/>
        <end position="157"/>
    </location>
    <ligand>
        <name>GTP</name>
        <dbReference type="ChEBI" id="CHEBI:37565"/>
    </ligand>
</feature>
<evidence type="ECO:0000256" key="9">
    <source>
        <dbReference type="ARBA" id="ARBA00023134"/>
    </source>
</evidence>
<keyword evidence="8 10" id="KW-0694">RNA-binding</keyword>
<dbReference type="InterPro" id="IPR027417">
    <property type="entry name" value="P-loop_NTPase"/>
</dbReference>